<dbReference type="HOGENOM" id="CLU_922214_0_0_1"/>
<protein>
    <recommendedName>
        <fullName evidence="5">PH domain-containing protein</fullName>
    </recommendedName>
</protein>
<dbReference type="RefSeq" id="XP_009009646.1">
    <property type="nucleotide sequence ID" value="XM_009011398.1"/>
</dbReference>
<dbReference type="EMBL" id="KB095811">
    <property type="protein sequence ID" value="ESO12926.1"/>
    <property type="molecule type" value="Genomic_DNA"/>
</dbReference>
<feature type="compositionally biased region" description="Acidic residues" evidence="1">
    <location>
        <begin position="269"/>
        <end position="302"/>
    </location>
</feature>
<name>T1FPK7_HELRO</name>
<dbReference type="CTD" id="20210754"/>
<dbReference type="EMBL" id="AMQM01000262">
    <property type="status" value="NOT_ANNOTATED_CDS"/>
    <property type="molecule type" value="Genomic_DNA"/>
</dbReference>
<sequence length="302" mass="34586">MLTTPICEVVKEGLVSVKVKSYLSSTYKHQWLRLLRQYDVYVSHKLEFHEKFSDCDHKPPLCTVPLFPGDRAHIESKGSRCGILLHFTDGNIKKFITQSLYDAEVWMHALNGVTLTLPPPPPTVFCQQSPPTTPLPPTPTPQPPMCSRSSSSSNIIVQRTSSKPKMRESAFFNVVVMPCAFLPWREPQHCRLEITGKELVLWSFENLATFLIKWNSGSIQKYGFDPNHFIIHTDRRSACTKKIVNPWRRIGKFQIMKSLSLDDDKHEVEEDNENDGGNEEDDYDGDKEDDDCEEDDDDVNDK</sequence>
<keyword evidence="4" id="KW-1185">Reference proteome</keyword>
<evidence type="ECO:0000313" key="2">
    <source>
        <dbReference type="EMBL" id="ESO12926.1"/>
    </source>
</evidence>
<dbReference type="GeneID" id="20210754"/>
<dbReference type="Proteomes" id="UP000015101">
    <property type="component" value="Unassembled WGS sequence"/>
</dbReference>
<reference evidence="4" key="1">
    <citation type="submission" date="2012-12" db="EMBL/GenBank/DDBJ databases">
        <authorList>
            <person name="Hellsten U."/>
            <person name="Grimwood J."/>
            <person name="Chapman J.A."/>
            <person name="Shapiro H."/>
            <person name="Aerts A."/>
            <person name="Otillar R.P."/>
            <person name="Terry A.Y."/>
            <person name="Boore J.L."/>
            <person name="Simakov O."/>
            <person name="Marletaz F."/>
            <person name="Cho S.-J."/>
            <person name="Edsinger-Gonzales E."/>
            <person name="Havlak P."/>
            <person name="Kuo D.-H."/>
            <person name="Larsson T."/>
            <person name="Lv J."/>
            <person name="Arendt D."/>
            <person name="Savage R."/>
            <person name="Osoegawa K."/>
            <person name="de Jong P."/>
            <person name="Lindberg D.R."/>
            <person name="Seaver E.C."/>
            <person name="Weisblat D.A."/>
            <person name="Putnam N.H."/>
            <person name="Grigoriev I.V."/>
            <person name="Rokhsar D.S."/>
        </authorList>
    </citation>
    <scope>NUCLEOTIDE SEQUENCE</scope>
</reference>
<evidence type="ECO:0000256" key="1">
    <source>
        <dbReference type="SAM" id="MobiDB-lite"/>
    </source>
</evidence>
<dbReference type="InterPro" id="IPR011993">
    <property type="entry name" value="PH-like_dom_sf"/>
</dbReference>
<gene>
    <name evidence="3" type="primary">20210754</name>
    <name evidence="2" type="ORF">HELRODRAFT_188042</name>
</gene>
<dbReference type="InParanoid" id="T1FPK7"/>
<proteinExistence type="predicted"/>
<dbReference type="KEGG" id="hro:HELRODRAFT_188042"/>
<feature type="region of interest" description="Disordered" evidence="1">
    <location>
        <begin position="128"/>
        <end position="150"/>
    </location>
</feature>
<dbReference type="SUPFAM" id="SSF50729">
    <property type="entry name" value="PH domain-like"/>
    <property type="match status" value="2"/>
</dbReference>
<evidence type="ECO:0000313" key="3">
    <source>
        <dbReference type="EnsemblMetazoa" id="HelroP188042"/>
    </source>
</evidence>
<accession>T1FPK7</accession>
<feature type="compositionally biased region" description="Pro residues" evidence="1">
    <location>
        <begin position="131"/>
        <end position="144"/>
    </location>
</feature>
<reference evidence="3" key="3">
    <citation type="submission" date="2015-06" db="UniProtKB">
        <authorList>
            <consortium name="EnsemblMetazoa"/>
        </authorList>
    </citation>
    <scope>IDENTIFICATION</scope>
</reference>
<organism evidence="3 4">
    <name type="scientific">Helobdella robusta</name>
    <name type="common">Californian leech</name>
    <dbReference type="NCBI Taxonomy" id="6412"/>
    <lineage>
        <taxon>Eukaryota</taxon>
        <taxon>Metazoa</taxon>
        <taxon>Spiralia</taxon>
        <taxon>Lophotrochozoa</taxon>
        <taxon>Annelida</taxon>
        <taxon>Clitellata</taxon>
        <taxon>Hirudinea</taxon>
        <taxon>Rhynchobdellida</taxon>
        <taxon>Glossiphoniidae</taxon>
        <taxon>Helobdella</taxon>
    </lineage>
</organism>
<reference evidence="2 4" key="2">
    <citation type="journal article" date="2013" name="Nature">
        <title>Insights into bilaterian evolution from three spiralian genomes.</title>
        <authorList>
            <person name="Simakov O."/>
            <person name="Marletaz F."/>
            <person name="Cho S.J."/>
            <person name="Edsinger-Gonzales E."/>
            <person name="Havlak P."/>
            <person name="Hellsten U."/>
            <person name="Kuo D.H."/>
            <person name="Larsson T."/>
            <person name="Lv J."/>
            <person name="Arendt D."/>
            <person name="Savage R."/>
            <person name="Osoegawa K."/>
            <person name="de Jong P."/>
            <person name="Grimwood J."/>
            <person name="Chapman J.A."/>
            <person name="Shapiro H."/>
            <person name="Aerts A."/>
            <person name="Otillar R.P."/>
            <person name="Terry A.Y."/>
            <person name="Boore J.L."/>
            <person name="Grigoriev I.V."/>
            <person name="Lindberg D.R."/>
            <person name="Seaver E.C."/>
            <person name="Weisblat D.A."/>
            <person name="Putnam N.H."/>
            <person name="Rokhsar D.S."/>
        </authorList>
    </citation>
    <scope>NUCLEOTIDE SEQUENCE</scope>
</reference>
<evidence type="ECO:0008006" key="5">
    <source>
        <dbReference type="Google" id="ProtNLM"/>
    </source>
</evidence>
<dbReference type="EnsemblMetazoa" id="HelroT188042">
    <property type="protein sequence ID" value="HelroP188042"/>
    <property type="gene ID" value="HelroG188042"/>
</dbReference>
<evidence type="ECO:0000313" key="4">
    <source>
        <dbReference type="Proteomes" id="UP000015101"/>
    </source>
</evidence>
<feature type="region of interest" description="Disordered" evidence="1">
    <location>
        <begin position="261"/>
        <end position="302"/>
    </location>
</feature>
<dbReference type="AlphaFoldDB" id="T1FPK7"/>
<dbReference type="Gene3D" id="2.30.29.30">
    <property type="entry name" value="Pleckstrin-homology domain (PH domain)/Phosphotyrosine-binding domain (PTB)"/>
    <property type="match status" value="1"/>
</dbReference>